<feature type="binding site" evidence="15">
    <location>
        <begin position="176"/>
        <end position="177"/>
    </location>
    <ligand>
        <name>glutathione</name>
        <dbReference type="ChEBI" id="CHEBI:57925"/>
    </ligand>
</feature>
<dbReference type="InterPro" id="IPR036249">
    <property type="entry name" value="Thioredoxin-like_sf"/>
</dbReference>
<comment type="function">
    <text evidence="12">Active as '1-Cys' thiol transferase against beta-hydroxyethyl disulfide (HED), as dehydroascorbate reductase and as dimethylarsinic acid reductase, while not active against the standard GST substrate 1-chloro-2,4-dinitrobenzene (CDNB). May be involved in cell wall organization and biogenesis.</text>
</comment>
<dbReference type="AlphaFoldDB" id="A0A8H3TMS9"/>
<feature type="active site" description="Nucleophile" evidence="14">
    <location>
        <position position="87"/>
    </location>
</feature>
<dbReference type="PANTHER" id="PTHR32419">
    <property type="entry name" value="GLUTATHIONYL-HYDROQUINONE REDUCTASE"/>
    <property type="match status" value="1"/>
</dbReference>
<dbReference type="InterPro" id="IPR047047">
    <property type="entry name" value="GST_Omega-like_C"/>
</dbReference>
<gene>
    <name evidence="19" type="ORF">NliqN6_0403</name>
</gene>
<comment type="similarity">
    <text evidence="2">Belongs to the GST superfamily. Omega family.</text>
</comment>
<dbReference type="Gene3D" id="1.20.1050.10">
    <property type="match status" value="1"/>
</dbReference>
<dbReference type="InterPro" id="IPR010987">
    <property type="entry name" value="Glutathione-S-Trfase_C-like"/>
</dbReference>
<evidence type="ECO:0000313" key="20">
    <source>
        <dbReference type="Proteomes" id="UP000620104"/>
    </source>
</evidence>
<comment type="catalytic activity">
    <reaction evidence="10">
        <text>RX + glutathione = an S-substituted glutathione + a halide anion + H(+)</text>
        <dbReference type="Rhea" id="RHEA:16437"/>
        <dbReference type="ChEBI" id="CHEBI:15378"/>
        <dbReference type="ChEBI" id="CHEBI:16042"/>
        <dbReference type="ChEBI" id="CHEBI:17792"/>
        <dbReference type="ChEBI" id="CHEBI:57925"/>
        <dbReference type="ChEBI" id="CHEBI:90779"/>
        <dbReference type="EC" id="2.5.1.18"/>
    </reaction>
</comment>
<dbReference type="SFLD" id="SFLDG01206">
    <property type="entry name" value="Xi.1"/>
    <property type="match status" value="1"/>
</dbReference>
<dbReference type="Pfam" id="PF13409">
    <property type="entry name" value="GST_N_2"/>
    <property type="match status" value="1"/>
</dbReference>
<feature type="binding site" evidence="15">
    <location>
        <position position="120"/>
    </location>
    <ligand>
        <name>glutathione</name>
        <dbReference type="ChEBI" id="CHEBI:57925"/>
    </ligand>
</feature>
<keyword evidence="6" id="KW-0808">Transferase</keyword>
<dbReference type="Proteomes" id="UP000620104">
    <property type="component" value="Unassembled WGS sequence"/>
</dbReference>
<evidence type="ECO:0000256" key="1">
    <source>
        <dbReference type="ARBA" id="ARBA00004496"/>
    </source>
</evidence>
<comment type="subcellular location">
    <subcellularLocation>
        <location evidence="1">Cytoplasm</location>
    </subcellularLocation>
</comment>
<comment type="caution">
    <text evidence="19">The sequence shown here is derived from an EMBL/GenBank/DDBJ whole genome shotgun (WGS) entry which is preliminary data.</text>
</comment>
<evidence type="ECO:0000256" key="4">
    <source>
        <dbReference type="ARBA" id="ARBA00012452"/>
    </source>
</evidence>
<evidence type="ECO:0000256" key="3">
    <source>
        <dbReference type="ARBA" id="ARBA00012436"/>
    </source>
</evidence>
<dbReference type="SFLD" id="SFLDG01148">
    <property type="entry name" value="Xi_(cytGST)"/>
    <property type="match status" value="1"/>
</dbReference>
<evidence type="ECO:0000256" key="13">
    <source>
        <dbReference type="ARBA" id="ARBA00070045"/>
    </source>
</evidence>
<evidence type="ECO:0000256" key="5">
    <source>
        <dbReference type="ARBA" id="ARBA00022490"/>
    </source>
</evidence>
<dbReference type="SUPFAM" id="SSF47616">
    <property type="entry name" value="GST C-terminal domain-like"/>
    <property type="match status" value="1"/>
</dbReference>
<dbReference type="SFLD" id="SFLDS00019">
    <property type="entry name" value="Glutathione_Transferase_(cytos"/>
    <property type="match status" value="1"/>
</dbReference>
<dbReference type="OrthoDB" id="2309723at2759"/>
<dbReference type="Gene3D" id="3.40.30.10">
    <property type="entry name" value="Glutaredoxin"/>
    <property type="match status" value="1"/>
</dbReference>
<dbReference type="EMBL" id="BLZA01000005">
    <property type="protein sequence ID" value="GHJ84001.1"/>
    <property type="molecule type" value="Genomic_DNA"/>
</dbReference>
<evidence type="ECO:0000256" key="16">
    <source>
        <dbReference type="PIRSR" id="PIRSR015753-3"/>
    </source>
</evidence>
<feature type="binding site" evidence="15">
    <location>
        <begin position="158"/>
        <end position="161"/>
    </location>
    <ligand>
        <name>glutathione</name>
        <dbReference type="ChEBI" id="CHEBI:57925"/>
    </ligand>
</feature>
<name>A0A8H3TMS9_9TREE</name>
<sequence>MFRPAASRIAISAALAHSARSPKSPHHIASQQVRTMSNDEEKSKITSWASKDGSFKRQTSAFRDSIEKGGKFEPEKGRYHLYVSLACPWAHRTLIVRKLKGLEDFFDVSTVHPHMDDKGWRFNGTADETFPAATEDKLYGLDRMRDLYFKADPNYSARFTVPVIWDKKNETIVSNESSEIIRFLNHAFDEQLPEDKRKLDFYPEDLRKEIDELNEWVYDTVNNGVYKSGFATTQEAYEKAVKPLGESMQRLEDLLSDGRDFLVGGKLTEADIRLYTTIVRYDPVYHNHFKCNFGLIRHTYPNLNRWLKNLYWNYPAFKDTTDFAHIKEHYYWSHPQINPTRIVPVGPTPNIESL</sequence>
<dbReference type="InterPro" id="IPR036282">
    <property type="entry name" value="Glutathione-S-Trfase_C_sf"/>
</dbReference>
<dbReference type="PROSITE" id="PS50405">
    <property type="entry name" value="GST_CTER"/>
    <property type="match status" value="1"/>
</dbReference>
<evidence type="ECO:0000256" key="9">
    <source>
        <dbReference type="ARBA" id="ARBA00032186"/>
    </source>
</evidence>
<evidence type="ECO:0000256" key="17">
    <source>
        <dbReference type="SAM" id="MobiDB-lite"/>
    </source>
</evidence>
<evidence type="ECO:0000313" key="19">
    <source>
        <dbReference type="EMBL" id="GHJ84001.1"/>
    </source>
</evidence>
<dbReference type="SUPFAM" id="SSF52833">
    <property type="entry name" value="Thioredoxin-like"/>
    <property type="match status" value="1"/>
</dbReference>
<evidence type="ECO:0000256" key="14">
    <source>
        <dbReference type="PIRSR" id="PIRSR015753-1"/>
    </source>
</evidence>
<evidence type="ECO:0000256" key="10">
    <source>
        <dbReference type="ARBA" id="ARBA00047960"/>
    </source>
</evidence>
<dbReference type="GO" id="GO:0005737">
    <property type="term" value="C:cytoplasm"/>
    <property type="evidence" value="ECO:0007669"/>
    <property type="project" value="UniProtKB-SubCell"/>
</dbReference>
<dbReference type="GO" id="GO:0004364">
    <property type="term" value="F:glutathione transferase activity"/>
    <property type="evidence" value="ECO:0007669"/>
    <property type="project" value="UniProtKB-EC"/>
</dbReference>
<dbReference type="PIRSF" id="PIRSF015753">
    <property type="entry name" value="GST"/>
    <property type="match status" value="1"/>
</dbReference>
<evidence type="ECO:0000256" key="11">
    <source>
        <dbReference type="ARBA" id="ARBA00049544"/>
    </source>
</evidence>
<dbReference type="EC" id="1.8.5.1" evidence="3"/>
<evidence type="ECO:0000256" key="15">
    <source>
        <dbReference type="PIRSR" id="PIRSR015753-2"/>
    </source>
</evidence>
<evidence type="ECO:0000256" key="2">
    <source>
        <dbReference type="ARBA" id="ARBA00011067"/>
    </source>
</evidence>
<feature type="domain" description="GST C-terminal" evidence="18">
    <location>
        <begin position="203"/>
        <end position="330"/>
    </location>
</feature>
<protein>
    <recommendedName>
        <fullName evidence="13">Glutathione S-transferase omega-like 2</fullName>
        <ecNumber evidence="3">1.8.5.1</ecNumber>
        <ecNumber evidence="4">2.5.1.18</ecNumber>
    </recommendedName>
    <alternativeName>
        <fullName evidence="9">Glutathione-dependent dehydroascorbate reductase</fullName>
    </alternativeName>
</protein>
<keyword evidence="20" id="KW-1185">Reference proteome</keyword>
<comment type="catalytic activity">
    <reaction evidence="11">
        <text>L-dehydroascorbate + 2 glutathione = glutathione disulfide + L-ascorbate</text>
        <dbReference type="Rhea" id="RHEA:24424"/>
        <dbReference type="ChEBI" id="CHEBI:38290"/>
        <dbReference type="ChEBI" id="CHEBI:57925"/>
        <dbReference type="ChEBI" id="CHEBI:58297"/>
        <dbReference type="ChEBI" id="CHEBI:58539"/>
        <dbReference type="EC" id="1.8.5.1"/>
    </reaction>
</comment>
<keyword evidence="5" id="KW-0963">Cytoplasm</keyword>
<dbReference type="CDD" id="cd03190">
    <property type="entry name" value="GST_C_Omega_like"/>
    <property type="match status" value="1"/>
</dbReference>
<dbReference type="FunFam" id="3.40.30.10:FF:000162">
    <property type="entry name" value="Glutathione S-transferase Gst3"/>
    <property type="match status" value="1"/>
</dbReference>
<dbReference type="EC" id="2.5.1.18" evidence="4"/>
<dbReference type="GO" id="GO:0045174">
    <property type="term" value="F:glutathione dehydrogenase (ascorbate) activity"/>
    <property type="evidence" value="ECO:0007669"/>
    <property type="project" value="UniProtKB-EC"/>
</dbReference>
<evidence type="ECO:0000256" key="8">
    <source>
        <dbReference type="ARBA" id="ARBA00023316"/>
    </source>
</evidence>
<keyword evidence="7" id="KW-0560">Oxidoreductase</keyword>
<dbReference type="FunFam" id="1.20.1050.10:FF:000038">
    <property type="entry name" value="Glutathione S-transferase omega-like 2"/>
    <property type="match status" value="1"/>
</dbReference>
<dbReference type="PANTHER" id="PTHR32419:SF6">
    <property type="entry name" value="GLUTATHIONE S-TRANSFERASE OMEGA-LIKE 1-RELATED"/>
    <property type="match status" value="1"/>
</dbReference>
<evidence type="ECO:0000256" key="6">
    <source>
        <dbReference type="ARBA" id="ARBA00022679"/>
    </source>
</evidence>
<accession>A0A8H3TMS9</accession>
<dbReference type="InterPro" id="IPR040079">
    <property type="entry name" value="Glutathione_S-Trfase"/>
</dbReference>
<feature type="site" description="Lowers pKa of active site Cys" evidence="16">
    <location>
        <position position="330"/>
    </location>
</feature>
<dbReference type="GO" id="GO:0071555">
    <property type="term" value="P:cell wall organization"/>
    <property type="evidence" value="ECO:0007669"/>
    <property type="project" value="UniProtKB-KW"/>
</dbReference>
<dbReference type="InterPro" id="IPR016639">
    <property type="entry name" value="GST_Omega/GSH"/>
</dbReference>
<keyword evidence="8" id="KW-0961">Cell wall biogenesis/degradation</keyword>
<evidence type="ECO:0000256" key="7">
    <source>
        <dbReference type="ARBA" id="ARBA00023002"/>
    </source>
</evidence>
<evidence type="ECO:0000259" key="18">
    <source>
        <dbReference type="PROSITE" id="PS50405"/>
    </source>
</evidence>
<dbReference type="Pfam" id="PF13410">
    <property type="entry name" value="GST_C_2"/>
    <property type="match status" value="1"/>
</dbReference>
<organism evidence="19 20">
    <name type="scientific">Naganishia liquefaciens</name>
    <dbReference type="NCBI Taxonomy" id="104408"/>
    <lineage>
        <taxon>Eukaryota</taxon>
        <taxon>Fungi</taxon>
        <taxon>Dikarya</taxon>
        <taxon>Basidiomycota</taxon>
        <taxon>Agaricomycotina</taxon>
        <taxon>Tremellomycetes</taxon>
        <taxon>Filobasidiales</taxon>
        <taxon>Filobasidiaceae</taxon>
        <taxon>Naganishia</taxon>
    </lineage>
</organism>
<evidence type="ECO:0000256" key="12">
    <source>
        <dbReference type="ARBA" id="ARBA00055859"/>
    </source>
</evidence>
<feature type="active site" description="Proton donor/acceptor" evidence="14">
    <location>
        <position position="226"/>
    </location>
</feature>
<proteinExistence type="inferred from homology"/>
<feature type="site" description="Lowers pKa of active site Cys" evidence="16">
    <location>
        <position position="285"/>
    </location>
</feature>
<feature type="region of interest" description="Disordered" evidence="17">
    <location>
        <begin position="18"/>
        <end position="41"/>
    </location>
</feature>
<dbReference type="InterPro" id="IPR004045">
    <property type="entry name" value="Glutathione_S-Trfase_N"/>
</dbReference>
<reference evidence="19" key="1">
    <citation type="submission" date="2020-07" db="EMBL/GenBank/DDBJ databases">
        <title>Draft Genome Sequence of a Deep-Sea Yeast, Naganishia (Cryptococcus) liquefaciens strain N6.</title>
        <authorList>
            <person name="Han Y.W."/>
            <person name="Kajitani R."/>
            <person name="Morimoto H."/>
            <person name="Parhat M."/>
            <person name="Tsubouchi H."/>
            <person name="Bakenova O."/>
            <person name="Ogata M."/>
            <person name="Argunhan B."/>
            <person name="Aoki R."/>
            <person name="Kajiwara S."/>
            <person name="Itoh T."/>
            <person name="Iwasaki H."/>
        </authorList>
    </citation>
    <scope>NUCLEOTIDE SEQUENCE</scope>
    <source>
        <strain evidence="19">N6</strain>
    </source>
</reference>